<dbReference type="GO" id="GO:0007165">
    <property type="term" value="P:signal transduction"/>
    <property type="evidence" value="ECO:0007669"/>
    <property type="project" value="UniProtKB-KW"/>
</dbReference>
<keyword evidence="4" id="KW-0175">Coiled coil</keyword>
<reference evidence="8" key="1">
    <citation type="journal article" date="2015" name="PeerJ">
        <title>First genomic representation of candidate bacterial phylum KSB3 points to enhanced environmental sensing as a trigger of wastewater bulking.</title>
        <authorList>
            <person name="Sekiguchi Y."/>
            <person name="Ohashi A."/>
            <person name="Parks D.H."/>
            <person name="Yamauchi T."/>
            <person name="Tyson G.W."/>
            <person name="Hugenholtz P."/>
        </authorList>
    </citation>
    <scope>NUCLEOTIDE SEQUENCE [LARGE SCALE GENOMIC DNA]</scope>
</reference>
<organism evidence="8">
    <name type="scientific">Vecturithrix granuli</name>
    <dbReference type="NCBI Taxonomy" id="1499967"/>
    <lineage>
        <taxon>Bacteria</taxon>
        <taxon>Candidatus Moduliflexota</taxon>
        <taxon>Candidatus Vecturitrichia</taxon>
        <taxon>Candidatus Vecturitrichales</taxon>
        <taxon>Candidatus Vecturitrichaceae</taxon>
        <taxon>Candidatus Vecturithrix</taxon>
    </lineage>
</organism>
<feature type="domain" description="Methyl-accepting transducer" evidence="6">
    <location>
        <begin position="452"/>
        <end position="695"/>
    </location>
</feature>
<comment type="similarity">
    <text evidence="2">Belongs to the methyl-accepting chemotaxis (MCP) protein family.</text>
</comment>
<dbReference type="eggNOG" id="COG0840">
    <property type="taxonomic scope" value="Bacteria"/>
</dbReference>
<keyword evidence="5" id="KW-1133">Transmembrane helix</keyword>
<protein>
    <submittedName>
        <fullName evidence="8">Methyl-accepting chemotaxis sensory transducer with Pas/Pac sensor</fullName>
    </submittedName>
</protein>
<evidence type="ECO:0000313" key="8">
    <source>
        <dbReference type="EMBL" id="GAK55129.1"/>
    </source>
</evidence>
<evidence type="ECO:0000256" key="4">
    <source>
        <dbReference type="SAM" id="Coils"/>
    </source>
</evidence>
<evidence type="ECO:0000313" key="9">
    <source>
        <dbReference type="Proteomes" id="UP000030661"/>
    </source>
</evidence>
<feature type="domain" description="HAMP" evidence="7">
    <location>
        <begin position="324"/>
        <end position="377"/>
    </location>
</feature>
<dbReference type="InterPro" id="IPR004089">
    <property type="entry name" value="MCPsignal_dom"/>
</dbReference>
<keyword evidence="9" id="KW-1185">Reference proteome</keyword>
<dbReference type="PANTHER" id="PTHR32089:SF112">
    <property type="entry name" value="LYSOZYME-LIKE PROTEIN-RELATED"/>
    <property type="match status" value="1"/>
</dbReference>
<name>A0A0S6WAA3_VECG1</name>
<accession>A0A0S6WAA3</accession>
<gene>
    <name evidence="8" type="ORF">U27_01960</name>
</gene>
<dbReference type="SMART" id="SM00304">
    <property type="entry name" value="HAMP"/>
    <property type="match status" value="3"/>
</dbReference>
<proteinExistence type="inferred from homology"/>
<evidence type="ECO:0000256" key="5">
    <source>
        <dbReference type="SAM" id="Phobius"/>
    </source>
</evidence>
<keyword evidence="5" id="KW-0472">Membrane</keyword>
<evidence type="ECO:0000259" key="7">
    <source>
        <dbReference type="PROSITE" id="PS50885"/>
    </source>
</evidence>
<dbReference type="SUPFAM" id="SSF158472">
    <property type="entry name" value="HAMP domain-like"/>
    <property type="match status" value="1"/>
</dbReference>
<dbReference type="EMBL" id="DF820463">
    <property type="protein sequence ID" value="GAK55129.1"/>
    <property type="molecule type" value="Genomic_DNA"/>
</dbReference>
<dbReference type="HOGENOM" id="CLU_020059_0_0_0"/>
<dbReference type="Pfam" id="PF00015">
    <property type="entry name" value="MCPsignal"/>
    <property type="match status" value="1"/>
</dbReference>
<keyword evidence="1 3" id="KW-0807">Transducer</keyword>
<dbReference type="PROSITE" id="PS50885">
    <property type="entry name" value="HAMP"/>
    <property type="match status" value="1"/>
</dbReference>
<dbReference type="PROSITE" id="PS50111">
    <property type="entry name" value="CHEMOTAXIS_TRANSDUC_2"/>
    <property type="match status" value="1"/>
</dbReference>
<evidence type="ECO:0000259" key="6">
    <source>
        <dbReference type="PROSITE" id="PS50111"/>
    </source>
</evidence>
<evidence type="ECO:0000256" key="1">
    <source>
        <dbReference type="ARBA" id="ARBA00023224"/>
    </source>
</evidence>
<evidence type="ECO:0000256" key="3">
    <source>
        <dbReference type="PROSITE-ProRule" id="PRU00284"/>
    </source>
</evidence>
<dbReference type="Gene3D" id="6.10.340.10">
    <property type="match status" value="1"/>
</dbReference>
<dbReference type="GO" id="GO:0016020">
    <property type="term" value="C:membrane"/>
    <property type="evidence" value="ECO:0007669"/>
    <property type="project" value="InterPro"/>
</dbReference>
<feature type="coiled-coil region" evidence="4">
    <location>
        <begin position="82"/>
        <end position="109"/>
    </location>
</feature>
<dbReference type="CDD" id="cd06225">
    <property type="entry name" value="HAMP"/>
    <property type="match status" value="1"/>
</dbReference>
<dbReference type="Proteomes" id="UP000030661">
    <property type="component" value="Unassembled WGS sequence"/>
</dbReference>
<dbReference type="Gene3D" id="1.10.287.950">
    <property type="entry name" value="Methyl-accepting chemotaxis protein"/>
    <property type="match status" value="1"/>
</dbReference>
<evidence type="ECO:0000256" key="2">
    <source>
        <dbReference type="ARBA" id="ARBA00029447"/>
    </source>
</evidence>
<dbReference type="SMART" id="SM00283">
    <property type="entry name" value="MA"/>
    <property type="match status" value="1"/>
</dbReference>
<dbReference type="InterPro" id="IPR003660">
    <property type="entry name" value="HAMP_dom"/>
</dbReference>
<dbReference type="AlphaFoldDB" id="A0A0S6WAA3"/>
<feature type="transmembrane region" description="Helical" evidence="5">
    <location>
        <begin position="12"/>
        <end position="38"/>
    </location>
</feature>
<dbReference type="PANTHER" id="PTHR32089">
    <property type="entry name" value="METHYL-ACCEPTING CHEMOTAXIS PROTEIN MCPB"/>
    <property type="match status" value="1"/>
</dbReference>
<dbReference type="Pfam" id="PF00672">
    <property type="entry name" value="HAMP"/>
    <property type="match status" value="1"/>
</dbReference>
<sequence length="717" mass="78576">MQQPVKTSRWGIAAKLFLLNSLAMLALGIILTVVFLAFQQIDHSVTTIIDRDVVDIIENAHSVKKLTGVFVDLVISIFYKQTGAETSELQALEQQIQELAAQNSSAVVQTALAAFTQQLTSLVQQAAALKTIPEQLTRLENDVIFHFEVLEDIIAEQLEIIETENTALAVHLKELQAMPTGYRNTFLQIITQVNESQRRRLTPEEFQTILQAMDYLLLRFQTLVTTIPEISAQGEQLQKIVTQYKEATIHFQEMQTAFQEQLNQVNETKLQVLQALDARDAELTTAVNTMQTDMRARIQLSRSTTASLAAVILVVLLLTTYSAVRLVKPIVKLALAARQIAAGDVHIQLDARYSRDEIGQLMIEFVNMTSYMQEMAAVATSISQGDLRREIAPRGETDILGQAFARMTHYLQEIARGAAMFAAGDLRQEIAPRTEYDVMGQAFSQMKTIRQTMGHIVEGTTQVRLSASHLQEISAQMASGAEQTSQQAQVVSLNSQHISQNITAISTAIEEFAANAREISGTVNEMARIISQAVETTSVANAKITKLENDSQEIGKIVKIITTITQQTNLLALNASIEAARVGDMGKGFAVVAHEVKDLARGIANSAADITHRVETIQSSTQEATVAVTQGGQIIQRIHQLARTIDHAVGEQSSAAHEIAHRITDAAQGSTEITRAISEVVVTAQSSSDHAASVNEAANALSHLAQELRARVEKFSI</sequence>
<dbReference type="STRING" id="1499967.U27_01960"/>
<dbReference type="SUPFAM" id="SSF58104">
    <property type="entry name" value="Methyl-accepting chemotaxis protein (MCP) signaling domain"/>
    <property type="match status" value="1"/>
</dbReference>
<keyword evidence="5" id="KW-0812">Transmembrane</keyword>